<accession>A0A6G1KM52</accession>
<dbReference type="Proteomes" id="UP000799428">
    <property type="component" value="Unassembled WGS sequence"/>
</dbReference>
<evidence type="ECO:0000313" key="1">
    <source>
        <dbReference type="EMBL" id="KAF2713437.1"/>
    </source>
</evidence>
<keyword evidence="2" id="KW-1185">Reference proteome</keyword>
<sequence length="224" mass="24660">MMPRCEMQIGMAWKAGLLRVVAGGVCLSYLTGSHSSIIPYICLVCDMIQRHDVILPTKVFIRIVCSVSRNSSSHTSADEVKERDTPRQLHPLVAHLAIHFPSKIPEALCTSNFRTRYCAIPVPLYAKTCANQHATEIFIARSKLSASAISFATLRIESLPQQEASQKFANHPSSLKYPCFSHTVHMYISAASSGVSKRKLVSIAAERRGPLVSSTLIGPRCIHD</sequence>
<protein>
    <submittedName>
        <fullName evidence="1">Uncharacterized protein</fullName>
    </submittedName>
</protein>
<dbReference type="EMBL" id="MU005765">
    <property type="protein sequence ID" value="KAF2713437.1"/>
    <property type="molecule type" value="Genomic_DNA"/>
</dbReference>
<proteinExistence type="predicted"/>
<organism evidence="1 2">
    <name type="scientific">Pleomassaria siparia CBS 279.74</name>
    <dbReference type="NCBI Taxonomy" id="1314801"/>
    <lineage>
        <taxon>Eukaryota</taxon>
        <taxon>Fungi</taxon>
        <taxon>Dikarya</taxon>
        <taxon>Ascomycota</taxon>
        <taxon>Pezizomycotina</taxon>
        <taxon>Dothideomycetes</taxon>
        <taxon>Pleosporomycetidae</taxon>
        <taxon>Pleosporales</taxon>
        <taxon>Pleomassariaceae</taxon>
        <taxon>Pleomassaria</taxon>
    </lineage>
</organism>
<dbReference type="AlphaFoldDB" id="A0A6G1KM52"/>
<evidence type="ECO:0000313" key="2">
    <source>
        <dbReference type="Proteomes" id="UP000799428"/>
    </source>
</evidence>
<gene>
    <name evidence="1" type="ORF">K504DRAFT_137818</name>
</gene>
<name>A0A6G1KM52_9PLEO</name>
<reference evidence="1" key="1">
    <citation type="journal article" date="2020" name="Stud. Mycol.">
        <title>101 Dothideomycetes genomes: a test case for predicting lifestyles and emergence of pathogens.</title>
        <authorList>
            <person name="Haridas S."/>
            <person name="Albert R."/>
            <person name="Binder M."/>
            <person name="Bloem J."/>
            <person name="Labutti K."/>
            <person name="Salamov A."/>
            <person name="Andreopoulos B."/>
            <person name="Baker S."/>
            <person name="Barry K."/>
            <person name="Bills G."/>
            <person name="Bluhm B."/>
            <person name="Cannon C."/>
            <person name="Castanera R."/>
            <person name="Culley D."/>
            <person name="Daum C."/>
            <person name="Ezra D."/>
            <person name="Gonzalez J."/>
            <person name="Henrissat B."/>
            <person name="Kuo A."/>
            <person name="Liang C."/>
            <person name="Lipzen A."/>
            <person name="Lutzoni F."/>
            <person name="Magnuson J."/>
            <person name="Mondo S."/>
            <person name="Nolan M."/>
            <person name="Ohm R."/>
            <person name="Pangilinan J."/>
            <person name="Park H.-J."/>
            <person name="Ramirez L."/>
            <person name="Alfaro M."/>
            <person name="Sun H."/>
            <person name="Tritt A."/>
            <person name="Yoshinaga Y."/>
            <person name="Zwiers L.-H."/>
            <person name="Turgeon B."/>
            <person name="Goodwin S."/>
            <person name="Spatafora J."/>
            <person name="Crous P."/>
            <person name="Grigoriev I."/>
        </authorList>
    </citation>
    <scope>NUCLEOTIDE SEQUENCE</scope>
    <source>
        <strain evidence="1">CBS 279.74</strain>
    </source>
</reference>